<keyword evidence="5" id="KW-1185">Reference proteome</keyword>
<dbReference type="InterPro" id="IPR029058">
    <property type="entry name" value="AB_hydrolase_fold"/>
</dbReference>
<evidence type="ECO:0000256" key="2">
    <source>
        <dbReference type="ARBA" id="ARBA00022801"/>
    </source>
</evidence>
<dbReference type="PANTHER" id="PTHR43037">
    <property type="entry name" value="UNNAMED PRODUCT-RELATED"/>
    <property type="match status" value="1"/>
</dbReference>
<evidence type="ECO:0000313" key="4">
    <source>
        <dbReference type="EMBL" id="MBB4761876.1"/>
    </source>
</evidence>
<feature type="chain" id="PRO_5030697849" evidence="3">
    <location>
        <begin position="29"/>
        <end position="320"/>
    </location>
</feature>
<dbReference type="InterPro" id="IPR010126">
    <property type="entry name" value="Esterase_phb"/>
</dbReference>
<dbReference type="EC" id="3.1.1.73" evidence="4"/>
<dbReference type="SUPFAM" id="SSF53474">
    <property type="entry name" value="alpha/beta-Hydrolases"/>
    <property type="match status" value="2"/>
</dbReference>
<evidence type="ECO:0000256" key="1">
    <source>
        <dbReference type="ARBA" id="ARBA00022729"/>
    </source>
</evidence>
<keyword evidence="1 3" id="KW-0732">Signal</keyword>
<dbReference type="RefSeq" id="WP_184992586.1">
    <property type="nucleotide sequence ID" value="NZ_BOMK01000002.1"/>
</dbReference>
<evidence type="ECO:0000256" key="3">
    <source>
        <dbReference type="SAM" id="SignalP"/>
    </source>
</evidence>
<dbReference type="GO" id="GO:0005576">
    <property type="term" value="C:extracellular region"/>
    <property type="evidence" value="ECO:0007669"/>
    <property type="project" value="InterPro"/>
</dbReference>
<dbReference type="Pfam" id="PF10503">
    <property type="entry name" value="Esterase_PHB"/>
    <property type="match status" value="1"/>
</dbReference>
<dbReference type="NCBIfam" id="TIGR01840">
    <property type="entry name" value="esterase_phb"/>
    <property type="match status" value="1"/>
</dbReference>
<protein>
    <submittedName>
        <fullName evidence="4">Feruloyl esterase</fullName>
        <ecNumber evidence="4">3.1.1.73</ecNumber>
    </submittedName>
</protein>
<dbReference type="Proteomes" id="UP000578112">
    <property type="component" value="Unassembled WGS sequence"/>
</dbReference>
<dbReference type="GO" id="GO:0030600">
    <property type="term" value="F:feruloyl esterase activity"/>
    <property type="evidence" value="ECO:0007669"/>
    <property type="project" value="UniProtKB-EC"/>
</dbReference>
<organism evidence="4 5">
    <name type="scientific">Actinoplanes digitatis</name>
    <dbReference type="NCBI Taxonomy" id="1868"/>
    <lineage>
        <taxon>Bacteria</taxon>
        <taxon>Bacillati</taxon>
        <taxon>Actinomycetota</taxon>
        <taxon>Actinomycetes</taxon>
        <taxon>Micromonosporales</taxon>
        <taxon>Micromonosporaceae</taxon>
        <taxon>Actinoplanes</taxon>
    </lineage>
</organism>
<reference evidence="4 5" key="1">
    <citation type="submission" date="2020-08" db="EMBL/GenBank/DDBJ databases">
        <title>Sequencing the genomes of 1000 actinobacteria strains.</title>
        <authorList>
            <person name="Klenk H.-P."/>
        </authorList>
    </citation>
    <scope>NUCLEOTIDE SEQUENCE [LARGE SCALE GENOMIC DNA]</scope>
    <source>
        <strain evidence="4 5">DSM 43149</strain>
    </source>
</reference>
<name>A0A7W7HWB2_9ACTN</name>
<comment type="caution">
    <text evidence="4">The sequence shown here is derived from an EMBL/GenBank/DDBJ whole genome shotgun (WGS) entry which is preliminary data.</text>
</comment>
<evidence type="ECO:0000313" key="5">
    <source>
        <dbReference type="Proteomes" id="UP000578112"/>
    </source>
</evidence>
<dbReference type="Gene3D" id="3.40.50.1820">
    <property type="entry name" value="alpha/beta hydrolase"/>
    <property type="match status" value="1"/>
</dbReference>
<proteinExistence type="predicted"/>
<keyword evidence="2 4" id="KW-0378">Hydrolase</keyword>
<accession>A0A7W7HWB2</accession>
<dbReference type="PANTHER" id="PTHR43037:SF1">
    <property type="entry name" value="BLL1128 PROTEIN"/>
    <property type="match status" value="1"/>
</dbReference>
<gene>
    <name evidence="4" type="ORF">BJ971_002432</name>
</gene>
<feature type="signal peptide" evidence="3">
    <location>
        <begin position="1"/>
        <end position="28"/>
    </location>
</feature>
<dbReference type="InterPro" id="IPR050955">
    <property type="entry name" value="Plant_Biomass_Hydrol_Est"/>
</dbReference>
<dbReference type="EMBL" id="JACHNH010000001">
    <property type="protein sequence ID" value="MBB4761876.1"/>
    <property type="molecule type" value="Genomic_DNA"/>
</dbReference>
<dbReference type="AlphaFoldDB" id="A0A7W7HWB2"/>
<sequence length="320" mass="33151">MGRTLGQHFAAALLAAVAVAGVPSPASAATLDQVASFGSNPGNLAMYAYRPDGLPAGAPAVVLLHGCTQNAAGYFARSGWRTFADRWRFALVLPEQRPGNNANSCFNWFETGDTRRDAGEALSVRQMVGHAVAAYGVDAGRVFVSGLSAGGAMSAVMLATYPDVFAAGSVVAGLPYRCATSLSTALTCQYVPPNRSPGSWGDLVRAAYPGYAGPRPRVAIWHGQSDYAVAPANGAELRDQFTDVLGVPDRPTATSALPGGTTLEVYGTDQVRLYRIAGMGHGLPVDPGTAPDQCGTAAPYFLDTICSAYHDAVFFGLAAG</sequence>